<accession>A0AAN7SRQ0</accession>
<protein>
    <submittedName>
        <fullName evidence="3">Uncharacterized protein</fullName>
    </submittedName>
</protein>
<keyword evidence="4" id="KW-1185">Reference proteome</keyword>
<dbReference type="AlphaFoldDB" id="A0AAN7SRQ0"/>
<keyword evidence="2" id="KW-0472">Membrane</keyword>
<feature type="region of interest" description="Disordered" evidence="1">
    <location>
        <begin position="186"/>
        <end position="212"/>
    </location>
</feature>
<feature type="compositionally biased region" description="Basic residues" evidence="1">
    <location>
        <begin position="413"/>
        <end position="422"/>
    </location>
</feature>
<feature type="region of interest" description="Disordered" evidence="1">
    <location>
        <begin position="391"/>
        <end position="422"/>
    </location>
</feature>
<keyword evidence="2" id="KW-0812">Transmembrane</keyword>
<sequence length="422" mass="47754">MTVETGEYLPIKSKDDHPLVIILMVIYLALHIAMLVVGIDGRDNCPLEQRIPLYLIVAGAVGLLSVLIPFINRKFNFPYVDILTTLLYLFEFGWMILGSIWIYGIYPPNFDPSTGNYCNKTVYLVSFWLLSTQWIFLVVTIILSFCCYFCYDSKKSYIFLKMSKHLSQKELEYYVNHLSDLDSDNVDESDEDAFDDDDDNFCPDNPDLSESDHEEVASEISDIQSASDMDDLPQQDSDVMLAKDGTQWFCNAPPESRTRAHNIITDNDIIQYAINLENGLRNYSLNKNRTSSGPISSEDVVEVALINNERSDIPLVKENSKVAKVTIVNKNVFGFKKDVSCIESTNHKLTGNINEEILSDLEWRAQDDGSSETTRSDSDLIKDEIDVAVSNSEHVGEGNLKGNHPGAQEIQRRTRKKKKARG</sequence>
<feature type="compositionally biased region" description="Acidic residues" evidence="1">
    <location>
        <begin position="186"/>
        <end position="209"/>
    </location>
</feature>
<evidence type="ECO:0000256" key="2">
    <source>
        <dbReference type="SAM" id="Phobius"/>
    </source>
</evidence>
<feature type="transmembrane region" description="Helical" evidence="2">
    <location>
        <begin position="126"/>
        <end position="151"/>
    </location>
</feature>
<feature type="transmembrane region" description="Helical" evidence="2">
    <location>
        <begin position="51"/>
        <end position="71"/>
    </location>
</feature>
<dbReference type="Proteomes" id="UP001353858">
    <property type="component" value="Unassembled WGS sequence"/>
</dbReference>
<proteinExistence type="predicted"/>
<feature type="transmembrane region" description="Helical" evidence="2">
    <location>
        <begin position="83"/>
        <end position="106"/>
    </location>
</feature>
<evidence type="ECO:0000313" key="3">
    <source>
        <dbReference type="EMBL" id="KAK4881130.1"/>
    </source>
</evidence>
<organism evidence="3 4">
    <name type="scientific">Aquatica leii</name>
    <dbReference type="NCBI Taxonomy" id="1421715"/>
    <lineage>
        <taxon>Eukaryota</taxon>
        <taxon>Metazoa</taxon>
        <taxon>Ecdysozoa</taxon>
        <taxon>Arthropoda</taxon>
        <taxon>Hexapoda</taxon>
        <taxon>Insecta</taxon>
        <taxon>Pterygota</taxon>
        <taxon>Neoptera</taxon>
        <taxon>Endopterygota</taxon>
        <taxon>Coleoptera</taxon>
        <taxon>Polyphaga</taxon>
        <taxon>Elateriformia</taxon>
        <taxon>Elateroidea</taxon>
        <taxon>Lampyridae</taxon>
        <taxon>Luciolinae</taxon>
        <taxon>Aquatica</taxon>
    </lineage>
</organism>
<dbReference type="InterPro" id="IPR040350">
    <property type="entry name" value="TMEM272"/>
</dbReference>
<comment type="caution">
    <text evidence="3">The sequence shown here is derived from an EMBL/GenBank/DDBJ whole genome shotgun (WGS) entry which is preliminary data.</text>
</comment>
<dbReference type="PANTHER" id="PTHR33444:SF2">
    <property type="entry name" value="MARVEL DOMAIN-CONTAINING PROTEIN"/>
    <property type="match status" value="1"/>
</dbReference>
<keyword evidence="2" id="KW-1133">Transmembrane helix</keyword>
<evidence type="ECO:0000256" key="1">
    <source>
        <dbReference type="SAM" id="MobiDB-lite"/>
    </source>
</evidence>
<name>A0AAN7SRQ0_9COLE</name>
<feature type="transmembrane region" description="Helical" evidence="2">
    <location>
        <begin position="19"/>
        <end position="39"/>
    </location>
</feature>
<dbReference type="PANTHER" id="PTHR33444">
    <property type="entry name" value="SI:DKEY-19B23.12-RELATED"/>
    <property type="match status" value="1"/>
</dbReference>
<evidence type="ECO:0000313" key="4">
    <source>
        <dbReference type="Proteomes" id="UP001353858"/>
    </source>
</evidence>
<dbReference type="EMBL" id="JARPUR010000002">
    <property type="protein sequence ID" value="KAK4881130.1"/>
    <property type="molecule type" value="Genomic_DNA"/>
</dbReference>
<gene>
    <name evidence="3" type="ORF">RN001_004449</name>
</gene>
<reference evidence="4" key="1">
    <citation type="submission" date="2023-01" db="EMBL/GenBank/DDBJ databases">
        <title>Key to firefly adult light organ development and bioluminescence: homeobox transcription factors regulate luciferase expression and transportation to peroxisome.</title>
        <authorList>
            <person name="Fu X."/>
        </authorList>
    </citation>
    <scope>NUCLEOTIDE SEQUENCE [LARGE SCALE GENOMIC DNA]</scope>
</reference>